<reference evidence="1" key="1">
    <citation type="submission" date="2007-07" db="EMBL/GenBank/DDBJ databases">
        <title>PCAP assembly of the Caenorhabditis remanei genome.</title>
        <authorList>
            <consortium name="The Caenorhabditis remanei Sequencing Consortium"/>
            <person name="Wilson R.K."/>
        </authorList>
    </citation>
    <scope>NUCLEOTIDE SEQUENCE [LARGE SCALE GENOMIC DNA]</scope>
    <source>
        <strain evidence="1">PB4641</strain>
    </source>
</reference>
<organism evidence="2">
    <name type="scientific">Caenorhabditis remanei</name>
    <name type="common">Caenorhabditis vulgaris</name>
    <dbReference type="NCBI Taxonomy" id="31234"/>
    <lineage>
        <taxon>Eukaryota</taxon>
        <taxon>Metazoa</taxon>
        <taxon>Ecdysozoa</taxon>
        <taxon>Nematoda</taxon>
        <taxon>Chromadorea</taxon>
        <taxon>Rhabditida</taxon>
        <taxon>Rhabditina</taxon>
        <taxon>Rhabditomorpha</taxon>
        <taxon>Rhabditoidea</taxon>
        <taxon>Rhabditidae</taxon>
        <taxon>Peloderinae</taxon>
        <taxon>Caenorhabditis</taxon>
    </lineage>
</organism>
<gene>
    <name evidence="1" type="ORF">CRE_29128</name>
</gene>
<proteinExistence type="predicted"/>
<dbReference type="InterPro" id="IPR002625">
    <property type="entry name" value="Smr_dom"/>
</dbReference>
<dbReference type="HOGENOM" id="CLU_2560464_0_0_1"/>
<name>E3N4N7_CAERE</name>
<evidence type="ECO:0000313" key="1">
    <source>
        <dbReference type="EMBL" id="EFO85543.1"/>
    </source>
</evidence>
<protein>
    <submittedName>
        <fullName evidence="1">Uncharacterized protein</fullName>
    </submittedName>
</protein>
<dbReference type="PROSITE" id="PS50828">
    <property type="entry name" value="SMR"/>
    <property type="match status" value="1"/>
</dbReference>
<dbReference type="InterPro" id="IPR036063">
    <property type="entry name" value="Smr_dom_sf"/>
</dbReference>
<evidence type="ECO:0000313" key="2">
    <source>
        <dbReference type="Proteomes" id="UP000008281"/>
    </source>
</evidence>
<dbReference type="EMBL" id="DS268526">
    <property type="protein sequence ID" value="EFO85543.1"/>
    <property type="molecule type" value="Genomic_DNA"/>
</dbReference>
<dbReference type="SUPFAM" id="SSF160443">
    <property type="entry name" value="SMR domain-like"/>
    <property type="match status" value="1"/>
</dbReference>
<accession>E3N4N7</accession>
<dbReference type="AlphaFoldDB" id="E3N4N7"/>
<sequence length="82" mass="9577">MSRLHEKLKKAKKCNESRSPWNRYDLHYLTVNVAVRYVLETVEKEKTKKKHKDILHVTGNENRSVDGVAAIKNAVLRDFNTI</sequence>
<dbReference type="Gene3D" id="3.30.1370.110">
    <property type="match status" value="1"/>
</dbReference>
<dbReference type="OrthoDB" id="5906756at2759"/>
<dbReference type="Proteomes" id="UP000008281">
    <property type="component" value="Unassembled WGS sequence"/>
</dbReference>
<keyword evidence="2" id="KW-1185">Reference proteome</keyword>